<accession>A0AC35UCA4</accession>
<sequence>MKSRRTREIYIPLIGSSQSYALNVIGTKINHLRQPFSTPEKDRKNKQKYILGLLSDELEDVDINTQFCLTRERDEIEFPSWPNQLRGIESRAEQMCFVKNEKIVGELLEELYQLWPKWNLRTRIIIDKRQNLNQVTIDKVVAFDKIPIWRKDDFLAKIKNALIGKLRLHSLIRDDFYTNVRKDLLFDWIGFFRDKKNRRCHRSLGELIEHVDQFIAQCTRITRFHWPLNICHLLLQNTSEWIHWIGEDSDLNIIKFFDSIASLQTQLLLRVVNQNYNNFFECQKEIFDHVNDTSIQQLDPDNDDQNGLSVYNIVKQISVISNEIPRCETKLFPDIFKNAGYLNCGNSTELPLFKIEYVNIFKTLEEDFEKLYYDIDQFLMEPMNCDKWKMLCIRLRDYEKLLKLKTTKSFTNTFMFNFSNHKETLLGKCSDMVRLLRRNMDEFLSVRMKDIVTFYASSSAKLYGQNEINQICSIAQVKEKDLPRLKIKVNEVKVCFKVAQDLDLITETIVLKFHNVNQLPTKLFQLIELIQSILKVDQEDIEKEILMQAKEMYEDVTNLEREVHFTKRKYISSKYPNELAKVAARLEIAENKLLEIVDVFPLLQQRMDIFGLEPLDFDIYSLYKRAKVYGIFAKAHGPILEFYERTMNNHVMALNYLAFDEKLFIFKNKVEELRKEKEKHTESYILNVIDIAFGKMEGEFFKIIKID</sequence>
<dbReference type="Proteomes" id="UP000095286">
    <property type="component" value="Unplaced"/>
</dbReference>
<evidence type="ECO:0000313" key="1">
    <source>
        <dbReference type="Proteomes" id="UP000095286"/>
    </source>
</evidence>
<proteinExistence type="predicted"/>
<reference evidence="2" key="1">
    <citation type="submission" date="2016-11" db="UniProtKB">
        <authorList>
            <consortium name="WormBaseParasite"/>
        </authorList>
    </citation>
    <scope>IDENTIFICATION</scope>
    <source>
        <strain evidence="2">KR3021</strain>
    </source>
</reference>
<dbReference type="WBParaSite" id="RSKR_0000954900.1">
    <property type="protein sequence ID" value="RSKR_0000954900.1"/>
    <property type="gene ID" value="RSKR_0000954900"/>
</dbReference>
<protein>
    <submittedName>
        <fullName evidence="2">DHC_N2 domain-containing protein</fullName>
    </submittedName>
</protein>
<name>A0AC35UCA4_9BILA</name>
<organism evidence="1 2">
    <name type="scientific">Rhabditophanes sp. KR3021</name>
    <dbReference type="NCBI Taxonomy" id="114890"/>
    <lineage>
        <taxon>Eukaryota</taxon>
        <taxon>Metazoa</taxon>
        <taxon>Ecdysozoa</taxon>
        <taxon>Nematoda</taxon>
        <taxon>Chromadorea</taxon>
        <taxon>Rhabditida</taxon>
        <taxon>Tylenchina</taxon>
        <taxon>Panagrolaimomorpha</taxon>
        <taxon>Strongyloidoidea</taxon>
        <taxon>Alloionematidae</taxon>
        <taxon>Rhabditophanes</taxon>
    </lineage>
</organism>
<evidence type="ECO:0000313" key="2">
    <source>
        <dbReference type="WBParaSite" id="RSKR_0000954900.1"/>
    </source>
</evidence>